<proteinExistence type="predicted"/>
<accession>A0A2T1A4Z4</accession>
<dbReference type="Pfam" id="PF13399">
    <property type="entry name" value="LytR_C"/>
    <property type="match status" value="1"/>
</dbReference>
<evidence type="ECO:0000256" key="1">
    <source>
        <dbReference type="SAM" id="MobiDB-lite"/>
    </source>
</evidence>
<dbReference type="Gene3D" id="3.30.70.2390">
    <property type="match status" value="1"/>
</dbReference>
<evidence type="ECO:0000313" key="5">
    <source>
        <dbReference type="Proteomes" id="UP000237752"/>
    </source>
</evidence>
<evidence type="ECO:0000256" key="2">
    <source>
        <dbReference type="SAM" id="Phobius"/>
    </source>
</evidence>
<evidence type="ECO:0000259" key="3">
    <source>
        <dbReference type="Pfam" id="PF13399"/>
    </source>
</evidence>
<evidence type="ECO:0000313" key="4">
    <source>
        <dbReference type="EMBL" id="PRZ43656.1"/>
    </source>
</evidence>
<dbReference type="InterPro" id="IPR027381">
    <property type="entry name" value="LytR/CpsA/Psr_C"/>
</dbReference>
<keyword evidence="2" id="KW-0472">Membrane</keyword>
<dbReference type="AlphaFoldDB" id="A0A2T1A4Z4"/>
<dbReference type="EMBL" id="PVUE01000002">
    <property type="protein sequence ID" value="PRZ43656.1"/>
    <property type="molecule type" value="Genomic_DNA"/>
</dbReference>
<dbReference type="OrthoDB" id="5189665at2"/>
<feature type="domain" description="LytR/CpsA/Psr regulator C-terminal" evidence="3">
    <location>
        <begin position="178"/>
        <end position="265"/>
    </location>
</feature>
<gene>
    <name evidence="4" type="ORF">CLV47_102347</name>
</gene>
<keyword evidence="2" id="KW-1133">Transmembrane helix</keyword>
<protein>
    <submittedName>
        <fullName evidence="4">LytR cell envelope-related transcriptional attenuator</fullName>
    </submittedName>
</protein>
<name>A0A2T1A4Z4_9ACTN</name>
<comment type="caution">
    <text evidence="4">The sequence shown here is derived from an EMBL/GenBank/DDBJ whole genome shotgun (WGS) entry which is preliminary data.</text>
</comment>
<organism evidence="4 5">
    <name type="scientific">Antricoccus suffuscus</name>
    <dbReference type="NCBI Taxonomy" id="1629062"/>
    <lineage>
        <taxon>Bacteria</taxon>
        <taxon>Bacillati</taxon>
        <taxon>Actinomycetota</taxon>
        <taxon>Actinomycetes</taxon>
        <taxon>Geodermatophilales</taxon>
        <taxon>Antricoccaceae</taxon>
        <taxon>Antricoccus</taxon>
    </lineage>
</organism>
<feature type="transmembrane region" description="Helical" evidence="2">
    <location>
        <begin position="124"/>
        <end position="143"/>
    </location>
</feature>
<sequence>MNIAPDSKPPNGRNVAEVSRPGTLAQEVQLSSAPDNSLPKRSISGLLGCALPAPTARGYITTARKGSLYAPEGLRKFICATGQNVNHAILSRHKDLRSVAGSVGGTRVSLEQQRQVRRPGGRRPVPPLIFLLILAILALAVWWKVIRKDEASQVNKAAGCTKTASSQVIAELSNMAAIKVHVLNGANQQGLAAAIQADLTGRGFSVLDIANYSGDTPITSAGEIRYGPKGEFAARVLQHQTVDFELITAPTVKDDTVTLIAGQGYKGLVTPEKAAPLVKKEIETEGKVKAGCTREELKTS</sequence>
<feature type="region of interest" description="Disordered" evidence="1">
    <location>
        <begin position="1"/>
        <end position="20"/>
    </location>
</feature>
<keyword evidence="2" id="KW-0812">Transmembrane</keyword>
<dbReference type="Proteomes" id="UP000237752">
    <property type="component" value="Unassembled WGS sequence"/>
</dbReference>
<keyword evidence="5" id="KW-1185">Reference proteome</keyword>
<reference evidence="4 5" key="1">
    <citation type="submission" date="2018-03" db="EMBL/GenBank/DDBJ databases">
        <title>Genomic Encyclopedia of Archaeal and Bacterial Type Strains, Phase II (KMG-II): from individual species to whole genera.</title>
        <authorList>
            <person name="Goeker M."/>
        </authorList>
    </citation>
    <scope>NUCLEOTIDE SEQUENCE [LARGE SCALE GENOMIC DNA]</scope>
    <source>
        <strain evidence="4 5">DSM 100065</strain>
    </source>
</reference>